<dbReference type="NCBIfam" id="TIGR02107">
    <property type="entry name" value="PQQ_syn_pqqA"/>
    <property type="match status" value="1"/>
</dbReference>
<comment type="similarity">
    <text evidence="2">Belongs to the PqqA family.</text>
</comment>
<dbReference type="Proteomes" id="UP000325333">
    <property type="component" value="Unassembled WGS sequence"/>
</dbReference>
<gene>
    <name evidence="5" type="ORF">FH063_001963</name>
</gene>
<evidence type="ECO:0000256" key="3">
    <source>
        <dbReference type="ARBA" id="ARBA00015086"/>
    </source>
</evidence>
<dbReference type="AlphaFoldDB" id="A0A5B0L0E9"/>
<dbReference type="GO" id="GO:0018189">
    <property type="term" value="P:pyrroloquinoline quinone biosynthetic process"/>
    <property type="evidence" value="ECO:0007669"/>
    <property type="project" value="UniProtKB-UniPathway"/>
</dbReference>
<evidence type="ECO:0000313" key="6">
    <source>
        <dbReference type="Proteomes" id="UP000325333"/>
    </source>
</evidence>
<evidence type="ECO:0000256" key="4">
    <source>
        <dbReference type="ARBA" id="ARBA00022905"/>
    </source>
</evidence>
<keyword evidence="4" id="KW-0884">PQQ biosynthesis</keyword>
<sequence length="39" mass="4587">MVRPSNWKARERIMKTWRKPKIRVIAVGTEINAYACAQL</sequence>
<reference evidence="5 6" key="1">
    <citation type="submission" date="2019-07" db="EMBL/GenBank/DDBJ databases">
        <title>Genome sequencing of the stress-tolerant strain Azospirillum brasilense Az19.</title>
        <authorList>
            <person name="Maroniche G.A."/>
            <person name="Garcia J.E."/>
            <person name="Pagnussat L."/>
            <person name="Amenta M."/>
            <person name="Creus C.M."/>
        </authorList>
    </citation>
    <scope>NUCLEOTIDE SEQUENCE [LARGE SCALE GENOMIC DNA]</scope>
    <source>
        <strain evidence="5 6">Az19</strain>
    </source>
</reference>
<organism evidence="5 6">
    <name type="scientific">Azospirillum argentinense</name>
    <dbReference type="NCBI Taxonomy" id="2970906"/>
    <lineage>
        <taxon>Bacteria</taxon>
        <taxon>Pseudomonadati</taxon>
        <taxon>Pseudomonadota</taxon>
        <taxon>Alphaproteobacteria</taxon>
        <taxon>Rhodospirillales</taxon>
        <taxon>Azospirillaceae</taxon>
        <taxon>Azospirillum</taxon>
    </lineage>
</organism>
<comment type="caution">
    <text evidence="5">The sequence shown here is derived from an EMBL/GenBank/DDBJ whole genome shotgun (WGS) entry which is preliminary data.</text>
</comment>
<dbReference type="UniPathway" id="UPA00539"/>
<dbReference type="InterPro" id="IPR011725">
    <property type="entry name" value="PQQ_synth_PqqA"/>
</dbReference>
<dbReference type="RefSeq" id="WP_373260112.1">
    <property type="nucleotide sequence ID" value="NZ_CP032323.1"/>
</dbReference>
<dbReference type="EMBL" id="VEWN01000002">
    <property type="protein sequence ID" value="KAA1057795.1"/>
    <property type="molecule type" value="Genomic_DNA"/>
</dbReference>
<name>A0A5B0L0E9_9PROT</name>
<accession>A0A5B0L0E9</accession>
<comment type="pathway">
    <text evidence="1">Cofactor biosynthesis; pyrroloquinoline quinone biosynthesis.</text>
</comment>
<dbReference type="Pfam" id="PF08042">
    <property type="entry name" value="PqqA"/>
    <property type="match status" value="1"/>
</dbReference>
<evidence type="ECO:0000256" key="1">
    <source>
        <dbReference type="ARBA" id="ARBA00004886"/>
    </source>
</evidence>
<evidence type="ECO:0000313" key="5">
    <source>
        <dbReference type="EMBL" id="KAA1057795.1"/>
    </source>
</evidence>
<protein>
    <recommendedName>
        <fullName evidence="3">Coenzyme PQQ synthesis protein A</fullName>
    </recommendedName>
</protein>
<proteinExistence type="inferred from homology"/>
<evidence type="ECO:0000256" key="2">
    <source>
        <dbReference type="ARBA" id="ARBA00009325"/>
    </source>
</evidence>